<evidence type="ECO:0000259" key="1">
    <source>
        <dbReference type="SMART" id="SM01321"/>
    </source>
</evidence>
<dbReference type="PANTHER" id="PTHR36966:SF1">
    <property type="entry name" value="REP-ASSOCIATED TYROSINE TRANSPOSASE"/>
    <property type="match status" value="1"/>
</dbReference>
<proteinExistence type="predicted"/>
<sequence>MKPMLRVIAYHMILSAYGFWLPNDPRGSWSTTVRRYELAAFGPATKTDSTQSVAHIPHDQVSRRAAKDALKYKPVRFTGHQAKLIAEGFAVAAKERGYVFYALAILPDHAHIVMARHSRPISEIASHLKARATRAMGDAGLHPLAEHRSVSGRTPSPWARNSWAPFVRDESHLRNAIRYVENNPVKSGLRRQRWSCVSRWEREKKTTR</sequence>
<dbReference type="AlphaFoldDB" id="A0A7X0H6B6"/>
<dbReference type="PANTHER" id="PTHR36966">
    <property type="entry name" value="REP-ASSOCIATED TYROSINE TRANSPOSASE"/>
    <property type="match status" value="1"/>
</dbReference>
<dbReference type="InterPro" id="IPR052715">
    <property type="entry name" value="RAYT_transposase"/>
</dbReference>
<accession>A0A7X0H6B6</accession>
<feature type="domain" description="Transposase IS200-like" evidence="1">
    <location>
        <begin position="66"/>
        <end position="183"/>
    </location>
</feature>
<organism evidence="2 3">
    <name type="scientific">Algisphaera agarilytica</name>
    <dbReference type="NCBI Taxonomy" id="1385975"/>
    <lineage>
        <taxon>Bacteria</taxon>
        <taxon>Pseudomonadati</taxon>
        <taxon>Planctomycetota</taxon>
        <taxon>Phycisphaerae</taxon>
        <taxon>Phycisphaerales</taxon>
        <taxon>Phycisphaeraceae</taxon>
        <taxon>Algisphaera</taxon>
    </lineage>
</organism>
<dbReference type="InterPro" id="IPR036515">
    <property type="entry name" value="Transposase_17_sf"/>
</dbReference>
<protein>
    <submittedName>
        <fullName evidence="2">REP element-mobilizing transposase RayT</fullName>
    </submittedName>
</protein>
<dbReference type="Proteomes" id="UP000541810">
    <property type="component" value="Unassembled WGS sequence"/>
</dbReference>
<dbReference type="SUPFAM" id="SSF143422">
    <property type="entry name" value="Transposase IS200-like"/>
    <property type="match status" value="1"/>
</dbReference>
<name>A0A7X0H6B6_9BACT</name>
<dbReference type="InterPro" id="IPR002686">
    <property type="entry name" value="Transposase_17"/>
</dbReference>
<dbReference type="GO" id="GO:0004803">
    <property type="term" value="F:transposase activity"/>
    <property type="evidence" value="ECO:0007669"/>
    <property type="project" value="InterPro"/>
</dbReference>
<dbReference type="GO" id="GO:0043565">
    <property type="term" value="F:sequence-specific DNA binding"/>
    <property type="evidence" value="ECO:0007669"/>
    <property type="project" value="TreeGrafter"/>
</dbReference>
<evidence type="ECO:0000313" key="2">
    <source>
        <dbReference type="EMBL" id="MBB6430085.1"/>
    </source>
</evidence>
<reference evidence="2 3" key="1">
    <citation type="submission" date="2020-08" db="EMBL/GenBank/DDBJ databases">
        <title>Genomic Encyclopedia of Type Strains, Phase IV (KMG-IV): sequencing the most valuable type-strain genomes for metagenomic binning, comparative biology and taxonomic classification.</title>
        <authorList>
            <person name="Goeker M."/>
        </authorList>
    </citation>
    <scope>NUCLEOTIDE SEQUENCE [LARGE SCALE GENOMIC DNA]</scope>
    <source>
        <strain evidence="2 3">DSM 103725</strain>
    </source>
</reference>
<dbReference type="SMART" id="SM01321">
    <property type="entry name" value="Y1_Tnp"/>
    <property type="match status" value="1"/>
</dbReference>
<comment type="caution">
    <text evidence="2">The sequence shown here is derived from an EMBL/GenBank/DDBJ whole genome shotgun (WGS) entry which is preliminary data.</text>
</comment>
<keyword evidence="3" id="KW-1185">Reference proteome</keyword>
<dbReference type="Gene3D" id="3.30.70.1290">
    <property type="entry name" value="Transposase IS200-like"/>
    <property type="match status" value="1"/>
</dbReference>
<dbReference type="GO" id="GO:0006313">
    <property type="term" value="P:DNA transposition"/>
    <property type="evidence" value="ECO:0007669"/>
    <property type="project" value="InterPro"/>
</dbReference>
<gene>
    <name evidence="2" type="ORF">HNQ40_001891</name>
</gene>
<evidence type="ECO:0000313" key="3">
    <source>
        <dbReference type="Proteomes" id="UP000541810"/>
    </source>
</evidence>
<dbReference type="EMBL" id="JACHGY010000001">
    <property type="protein sequence ID" value="MBB6430085.1"/>
    <property type="molecule type" value="Genomic_DNA"/>
</dbReference>